<evidence type="ECO:0000256" key="4">
    <source>
        <dbReference type="ARBA" id="ARBA00008391"/>
    </source>
</evidence>
<evidence type="ECO:0000256" key="6">
    <source>
        <dbReference type="ARBA" id="ARBA00022490"/>
    </source>
</evidence>
<dbReference type="GO" id="GO:0000166">
    <property type="term" value="F:nucleotide binding"/>
    <property type="evidence" value="ECO:0007669"/>
    <property type="project" value="UniProtKB-KW"/>
</dbReference>
<dbReference type="GO" id="GO:0052657">
    <property type="term" value="F:guanine phosphoribosyltransferase activity"/>
    <property type="evidence" value="ECO:0007669"/>
    <property type="project" value="RHEA"/>
</dbReference>
<dbReference type="EMBL" id="LIBO01000023">
    <property type="protein sequence ID" value="KRO62896.1"/>
    <property type="molecule type" value="Genomic_DNA"/>
</dbReference>
<dbReference type="GO" id="GO:0006166">
    <property type="term" value="P:purine ribonucleoside salvage"/>
    <property type="evidence" value="ECO:0007669"/>
    <property type="project" value="UniProtKB-KW"/>
</dbReference>
<dbReference type="NCBIfam" id="TIGR01203">
    <property type="entry name" value="HGPRTase"/>
    <property type="match status" value="1"/>
</dbReference>
<dbReference type="GO" id="GO:0005829">
    <property type="term" value="C:cytosol"/>
    <property type="evidence" value="ECO:0007669"/>
    <property type="project" value="TreeGrafter"/>
</dbReference>
<name>A0A0R2RPY1_9BACT</name>
<comment type="pathway">
    <text evidence="3 15">Purine metabolism; IMP biosynthesis via salvage pathway; IMP from hypoxanthine: step 1/1.</text>
</comment>
<dbReference type="PANTHER" id="PTHR43340:SF1">
    <property type="entry name" value="HYPOXANTHINE PHOSPHORIBOSYLTRANSFERASE"/>
    <property type="match status" value="1"/>
</dbReference>
<dbReference type="InterPro" id="IPR005904">
    <property type="entry name" value="Hxn_phspho_trans"/>
</dbReference>
<gene>
    <name evidence="17" type="ORF">ABR82_02420</name>
</gene>
<keyword evidence="7 15" id="KW-0328">Glycosyltransferase</keyword>
<dbReference type="AlphaFoldDB" id="A0A0R2RPY1"/>
<dbReference type="CDD" id="cd06223">
    <property type="entry name" value="PRTases_typeI"/>
    <property type="match status" value="1"/>
</dbReference>
<evidence type="ECO:0000256" key="2">
    <source>
        <dbReference type="ARBA" id="ARBA00004496"/>
    </source>
</evidence>
<evidence type="ECO:0000256" key="12">
    <source>
        <dbReference type="ARBA" id="ARBA00022842"/>
    </source>
</evidence>
<evidence type="ECO:0000256" key="9">
    <source>
        <dbReference type="ARBA" id="ARBA00022723"/>
    </source>
</evidence>
<dbReference type="Pfam" id="PF00156">
    <property type="entry name" value="Pribosyltran"/>
    <property type="match status" value="1"/>
</dbReference>
<evidence type="ECO:0000256" key="8">
    <source>
        <dbReference type="ARBA" id="ARBA00022679"/>
    </source>
</evidence>
<dbReference type="GO" id="GO:0046100">
    <property type="term" value="P:hypoxanthine metabolic process"/>
    <property type="evidence" value="ECO:0007669"/>
    <property type="project" value="TreeGrafter"/>
</dbReference>
<dbReference type="GO" id="GO:0000287">
    <property type="term" value="F:magnesium ion binding"/>
    <property type="evidence" value="ECO:0007669"/>
    <property type="project" value="TreeGrafter"/>
</dbReference>
<evidence type="ECO:0000256" key="3">
    <source>
        <dbReference type="ARBA" id="ARBA00004669"/>
    </source>
</evidence>
<dbReference type="GO" id="GO:0032264">
    <property type="term" value="P:IMP salvage"/>
    <property type="evidence" value="ECO:0007669"/>
    <property type="project" value="UniProtKB-UniPathway"/>
</dbReference>
<keyword evidence="6 15" id="KW-0963">Cytoplasm</keyword>
<proteinExistence type="inferred from homology"/>
<dbReference type="Proteomes" id="UP000051269">
    <property type="component" value="Unassembled WGS sequence"/>
</dbReference>
<evidence type="ECO:0000256" key="7">
    <source>
        <dbReference type="ARBA" id="ARBA00022676"/>
    </source>
</evidence>
<dbReference type="Gene3D" id="3.40.50.2020">
    <property type="match status" value="1"/>
</dbReference>
<keyword evidence="12 15" id="KW-0460">Magnesium</keyword>
<evidence type="ECO:0000256" key="11">
    <source>
        <dbReference type="ARBA" id="ARBA00022741"/>
    </source>
</evidence>
<comment type="cofactor">
    <cofactor evidence="1 15">
        <name>Mg(2+)</name>
        <dbReference type="ChEBI" id="CHEBI:18420"/>
    </cofactor>
</comment>
<evidence type="ECO:0000256" key="15">
    <source>
        <dbReference type="RuleBase" id="RU364099"/>
    </source>
</evidence>
<comment type="catalytic activity">
    <reaction evidence="14">
        <text>IMP + diphosphate = hypoxanthine + 5-phospho-alpha-D-ribose 1-diphosphate</text>
        <dbReference type="Rhea" id="RHEA:17973"/>
        <dbReference type="ChEBI" id="CHEBI:17368"/>
        <dbReference type="ChEBI" id="CHEBI:33019"/>
        <dbReference type="ChEBI" id="CHEBI:58017"/>
        <dbReference type="ChEBI" id="CHEBI:58053"/>
        <dbReference type="EC" id="2.4.2.8"/>
    </reaction>
    <physiologicalReaction direction="right-to-left" evidence="14">
        <dbReference type="Rhea" id="RHEA:17975"/>
    </physiologicalReaction>
</comment>
<evidence type="ECO:0000256" key="5">
    <source>
        <dbReference type="ARBA" id="ARBA00011895"/>
    </source>
</evidence>
<keyword evidence="11 15" id="KW-0547">Nucleotide-binding</keyword>
<dbReference type="GO" id="GO:0004422">
    <property type="term" value="F:hypoxanthine phosphoribosyltransferase activity"/>
    <property type="evidence" value="ECO:0007669"/>
    <property type="project" value="InterPro"/>
</dbReference>
<evidence type="ECO:0000313" key="17">
    <source>
        <dbReference type="EMBL" id="KRO62896.1"/>
    </source>
</evidence>
<dbReference type="InterPro" id="IPR029057">
    <property type="entry name" value="PRTase-like"/>
</dbReference>
<keyword evidence="8 15" id="KW-0808">Transferase</keyword>
<comment type="similarity">
    <text evidence="4 15">Belongs to the purine/pyrimidine phosphoribosyltransferase family.</text>
</comment>
<dbReference type="InterPro" id="IPR000836">
    <property type="entry name" value="PRTase_dom"/>
</dbReference>
<dbReference type="GO" id="GO:0032263">
    <property type="term" value="P:GMP salvage"/>
    <property type="evidence" value="ECO:0007669"/>
    <property type="project" value="TreeGrafter"/>
</dbReference>
<dbReference type="GO" id="GO:0006178">
    <property type="term" value="P:guanine salvage"/>
    <property type="evidence" value="ECO:0007669"/>
    <property type="project" value="TreeGrafter"/>
</dbReference>
<dbReference type="SUPFAM" id="SSF53271">
    <property type="entry name" value="PRTase-like"/>
    <property type="match status" value="1"/>
</dbReference>
<dbReference type="InterPro" id="IPR050408">
    <property type="entry name" value="HGPRT"/>
</dbReference>
<comment type="caution">
    <text evidence="17">The sequence shown here is derived from an EMBL/GenBank/DDBJ whole genome shotgun (WGS) entry which is preliminary data.</text>
</comment>
<sequence>MTRPPGKPYLSALAIQRRVRTLASSIRQAYQNRPLTIVALLKGSVFFVVDLLRHLDPDTEVEFWNISSYEGTKSTGKIRGLEHCRGNFRGRDVLLIDDILDSGLTLDRTRSHAKKLGARTVQVCVLLSKKRKRVRNVHARWVGFKIKDEFVVGYGLDLDQRYRALPSIRTLPSGP</sequence>
<evidence type="ECO:0000256" key="13">
    <source>
        <dbReference type="ARBA" id="ARBA00048811"/>
    </source>
</evidence>
<evidence type="ECO:0000256" key="14">
    <source>
        <dbReference type="ARBA" id="ARBA00049402"/>
    </source>
</evidence>
<dbReference type="UniPathway" id="UPA00591">
    <property type="reaction ID" value="UER00648"/>
</dbReference>
<reference evidence="17 18" key="1">
    <citation type="submission" date="2015-10" db="EMBL/GenBank/DDBJ databases">
        <title>Metagenome-Assembled Genomes uncover a global brackish microbiome.</title>
        <authorList>
            <person name="Hugerth L.W."/>
            <person name="Larsson J."/>
            <person name="Alneberg J."/>
            <person name="Lindh M.V."/>
            <person name="Legrand C."/>
            <person name="Pinhassi J."/>
            <person name="Andersson A.F."/>
        </authorList>
    </citation>
    <scope>NUCLEOTIDE SEQUENCE [LARGE SCALE GENOMIC DNA]</scope>
    <source>
        <strain evidence="17">BACL18 MAG-120507-bin52</strain>
    </source>
</reference>
<protein>
    <recommendedName>
        <fullName evidence="5 15">Hypoxanthine phosphoribosyltransferase</fullName>
        <ecNumber evidence="5 15">2.4.2.8</ecNumber>
    </recommendedName>
</protein>
<keyword evidence="9 15" id="KW-0479">Metal-binding</keyword>
<organism evidence="17 18">
    <name type="scientific">Verrucomicrobia subdivision 6 bacterium BACL9 MAG-120507-bin52</name>
    <dbReference type="NCBI Taxonomy" id="1655590"/>
    <lineage>
        <taxon>Bacteria</taxon>
        <taxon>Pseudomonadati</taxon>
        <taxon>Verrucomicrobiota</taxon>
        <taxon>Verrucomicrobiia</taxon>
        <taxon>Verrucomicrobiales</taxon>
        <taxon>Verrucomicrobia subdivision 6</taxon>
    </lineage>
</organism>
<evidence type="ECO:0000256" key="10">
    <source>
        <dbReference type="ARBA" id="ARBA00022726"/>
    </source>
</evidence>
<comment type="catalytic activity">
    <reaction evidence="13">
        <text>GMP + diphosphate = guanine + 5-phospho-alpha-D-ribose 1-diphosphate</text>
        <dbReference type="Rhea" id="RHEA:25424"/>
        <dbReference type="ChEBI" id="CHEBI:16235"/>
        <dbReference type="ChEBI" id="CHEBI:33019"/>
        <dbReference type="ChEBI" id="CHEBI:58017"/>
        <dbReference type="ChEBI" id="CHEBI:58115"/>
        <dbReference type="EC" id="2.4.2.8"/>
    </reaction>
    <physiologicalReaction direction="right-to-left" evidence="13">
        <dbReference type="Rhea" id="RHEA:25426"/>
    </physiologicalReaction>
</comment>
<dbReference type="EC" id="2.4.2.8" evidence="5 15"/>
<evidence type="ECO:0000259" key="16">
    <source>
        <dbReference type="Pfam" id="PF00156"/>
    </source>
</evidence>
<comment type="subcellular location">
    <subcellularLocation>
        <location evidence="2 15">Cytoplasm</location>
    </subcellularLocation>
</comment>
<evidence type="ECO:0000313" key="18">
    <source>
        <dbReference type="Proteomes" id="UP000051269"/>
    </source>
</evidence>
<dbReference type="PANTHER" id="PTHR43340">
    <property type="entry name" value="HYPOXANTHINE-GUANINE PHOSPHORIBOSYLTRANSFERASE"/>
    <property type="match status" value="1"/>
</dbReference>
<evidence type="ECO:0000256" key="1">
    <source>
        <dbReference type="ARBA" id="ARBA00001946"/>
    </source>
</evidence>
<feature type="domain" description="Phosphoribosyltransferase" evidence="16">
    <location>
        <begin position="11"/>
        <end position="157"/>
    </location>
</feature>
<accession>A0A0R2RPY1</accession>
<keyword evidence="10 15" id="KW-0660">Purine salvage</keyword>